<accession>A0AAE0AJB0</accession>
<dbReference type="AlphaFoldDB" id="A0AAE0AJB0"/>
<keyword evidence="8 9" id="KW-0539">Nucleus</keyword>
<evidence type="ECO:0000256" key="4">
    <source>
        <dbReference type="ARBA" id="ARBA00023054"/>
    </source>
</evidence>
<proteinExistence type="inferred from homology"/>
<dbReference type="InterPro" id="IPR017970">
    <property type="entry name" value="Homeobox_CS"/>
</dbReference>
<dbReference type="Gene3D" id="1.10.10.60">
    <property type="entry name" value="Homeodomain-like"/>
    <property type="match status" value="1"/>
</dbReference>
<keyword evidence="14" id="KW-1185">Reference proteome</keyword>
<dbReference type="GO" id="GO:0000981">
    <property type="term" value="F:DNA-binding transcription factor activity, RNA polymerase II-specific"/>
    <property type="evidence" value="ECO:0007669"/>
    <property type="project" value="InterPro"/>
</dbReference>
<gene>
    <name evidence="13" type="ORF">Dsin_013101</name>
</gene>
<dbReference type="SUPFAM" id="SSF46689">
    <property type="entry name" value="Homeodomain-like"/>
    <property type="match status" value="1"/>
</dbReference>
<feature type="region of interest" description="Disordered" evidence="11">
    <location>
        <begin position="1"/>
        <end position="34"/>
    </location>
</feature>
<comment type="caution">
    <text evidence="13">The sequence shown here is derived from an EMBL/GenBank/DDBJ whole genome shotgun (WGS) entry which is preliminary data.</text>
</comment>
<comment type="subcellular location">
    <subcellularLocation>
        <location evidence="1 9 10">Nucleus</location>
    </subcellularLocation>
</comment>
<evidence type="ECO:0000256" key="8">
    <source>
        <dbReference type="ARBA" id="ARBA00023242"/>
    </source>
</evidence>
<protein>
    <recommendedName>
        <fullName evidence="12">Homeobox domain-containing protein</fullName>
    </recommendedName>
</protein>
<dbReference type="GO" id="GO:0003677">
    <property type="term" value="F:DNA binding"/>
    <property type="evidence" value="ECO:0007669"/>
    <property type="project" value="UniProtKB-UniRule"/>
</dbReference>
<dbReference type="PROSITE" id="PS50071">
    <property type="entry name" value="HOMEOBOX_2"/>
    <property type="match status" value="1"/>
</dbReference>
<feature type="domain" description="Homeobox" evidence="12">
    <location>
        <begin position="24"/>
        <end position="84"/>
    </location>
</feature>
<dbReference type="InterPro" id="IPR001356">
    <property type="entry name" value="HD"/>
</dbReference>
<evidence type="ECO:0000313" key="14">
    <source>
        <dbReference type="Proteomes" id="UP001281410"/>
    </source>
</evidence>
<dbReference type="InterPro" id="IPR009057">
    <property type="entry name" value="Homeodomain-like_sf"/>
</dbReference>
<keyword evidence="3" id="KW-0805">Transcription regulation</keyword>
<evidence type="ECO:0000313" key="13">
    <source>
        <dbReference type="EMBL" id="KAK3219131.1"/>
    </source>
</evidence>
<evidence type="ECO:0000256" key="7">
    <source>
        <dbReference type="ARBA" id="ARBA00023163"/>
    </source>
</evidence>
<keyword evidence="4" id="KW-0175">Coiled coil</keyword>
<dbReference type="PROSITE" id="PS00027">
    <property type="entry name" value="HOMEOBOX_1"/>
    <property type="match status" value="1"/>
</dbReference>
<evidence type="ECO:0000256" key="6">
    <source>
        <dbReference type="ARBA" id="ARBA00023155"/>
    </source>
</evidence>
<name>A0AAE0AJB0_9ROSI</name>
<evidence type="ECO:0000256" key="11">
    <source>
        <dbReference type="SAM" id="MobiDB-lite"/>
    </source>
</evidence>
<dbReference type="Proteomes" id="UP001281410">
    <property type="component" value="Unassembled WGS sequence"/>
</dbReference>
<evidence type="ECO:0000256" key="2">
    <source>
        <dbReference type="ARBA" id="ARBA00006789"/>
    </source>
</evidence>
<keyword evidence="7" id="KW-0804">Transcription</keyword>
<dbReference type="Pfam" id="PF00046">
    <property type="entry name" value="Homeodomain"/>
    <property type="match status" value="1"/>
</dbReference>
<dbReference type="GO" id="GO:0005634">
    <property type="term" value="C:nucleus"/>
    <property type="evidence" value="ECO:0007669"/>
    <property type="project" value="UniProtKB-SubCell"/>
</dbReference>
<dbReference type="SMART" id="SM00389">
    <property type="entry name" value="HOX"/>
    <property type="match status" value="1"/>
</dbReference>
<evidence type="ECO:0000259" key="12">
    <source>
        <dbReference type="PROSITE" id="PS50071"/>
    </source>
</evidence>
<comment type="similarity">
    <text evidence="2">Belongs to the HD-ZIP homeobox family. Class IV subfamily.</text>
</comment>
<dbReference type="PANTHER" id="PTHR45654:SF5">
    <property type="entry name" value="HOMEOBOX-LEUCINE ZIPPER PROTEIN ANTHOCYANINLESS 2-RELATED"/>
    <property type="match status" value="1"/>
</dbReference>
<feature type="DNA-binding region" description="Homeobox" evidence="9">
    <location>
        <begin position="26"/>
        <end position="85"/>
    </location>
</feature>
<evidence type="ECO:0000256" key="3">
    <source>
        <dbReference type="ARBA" id="ARBA00023015"/>
    </source>
</evidence>
<dbReference type="EMBL" id="JANJYJ010000004">
    <property type="protein sequence ID" value="KAK3219131.1"/>
    <property type="molecule type" value="Genomic_DNA"/>
</dbReference>
<organism evidence="13 14">
    <name type="scientific">Dipteronia sinensis</name>
    <dbReference type="NCBI Taxonomy" id="43782"/>
    <lineage>
        <taxon>Eukaryota</taxon>
        <taxon>Viridiplantae</taxon>
        <taxon>Streptophyta</taxon>
        <taxon>Embryophyta</taxon>
        <taxon>Tracheophyta</taxon>
        <taxon>Spermatophyta</taxon>
        <taxon>Magnoliopsida</taxon>
        <taxon>eudicotyledons</taxon>
        <taxon>Gunneridae</taxon>
        <taxon>Pentapetalae</taxon>
        <taxon>rosids</taxon>
        <taxon>malvids</taxon>
        <taxon>Sapindales</taxon>
        <taxon>Sapindaceae</taxon>
        <taxon>Hippocastanoideae</taxon>
        <taxon>Acereae</taxon>
        <taxon>Dipteronia</taxon>
    </lineage>
</organism>
<dbReference type="CDD" id="cd00086">
    <property type="entry name" value="homeodomain"/>
    <property type="match status" value="1"/>
</dbReference>
<keyword evidence="6 9" id="KW-0371">Homeobox</keyword>
<dbReference type="InterPro" id="IPR042160">
    <property type="entry name" value="HD-Zip_IV"/>
</dbReference>
<sequence>MSGSGINVEGVGSGDDHDSNEDQEPPRKTYHRHTTQQIQVLESFFKEFPHSADKQRNDLRTQLGLESRQIKFWFYNRWTQMKTQSERHEDVMLKQEHNRIRSENKMLKEAMRNPLSTTCGSSEAMTSVGCGGIDFEIERLKLENAQLKDEFNHVDRIFLLASRFLGFAL</sequence>
<dbReference type="PANTHER" id="PTHR45654">
    <property type="entry name" value="HOMEOBOX-LEUCINE ZIPPER PROTEIN MERISTEM L1"/>
    <property type="match status" value="1"/>
</dbReference>
<reference evidence="13" key="1">
    <citation type="journal article" date="2023" name="Plant J.">
        <title>Genome sequences and population genomics provide insights into the demographic history, inbreeding, and mutation load of two 'living fossil' tree species of Dipteronia.</title>
        <authorList>
            <person name="Feng Y."/>
            <person name="Comes H.P."/>
            <person name="Chen J."/>
            <person name="Zhu S."/>
            <person name="Lu R."/>
            <person name="Zhang X."/>
            <person name="Li P."/>
            <person name="Qiu J."/>
            <person name="Olsen K.M."/>
            <person name="Qiu Y."/>
        </authorList>
    </citation>
    <scope>NUCLEOTIDE SEQUENCE</scope>
    <source>
        <strain evidence="13">NBL</strain>
    </source>
</reference>
<keyword evidence="5 9" id="KW-0238">DNA-binding</keyword>
<evidence type="ECO:0000256" key="5">
    <source>
        <dbReference type="ARBA" id="ARBA00023125"/>
    </source>
</evidence>
<evidence type="ECO:0000256" key="10">
    <source>
        <dbReference type="RuleBase" id="RU000682"/>
    </source>
</evidence>
<evidence type="ECO:0000256" key="1">
    <source>
        <dbReference type="ARBA" id="ARBA00004123"/>
    </source>
</evidence>
<evidence type="ECO:0000256" key="9">
    <source>
        <dbReference type="PROSITE-ProRule" id="PRU00108"/>
    </source>
</evidence>
<dbReference type="FunFam" id="1.10.10.60:FF:000229">
    <property type="entry name" value="Homeobox-leucine zipper protein HDG1"/>
    <property type="match status" value="1"/>
</dbReference>